<dbReference type="Pfam" id="PF14721">
    <property type="entry name" value="AIF_C"/>
    <property type="match status" value="2"/>
</dbReference>
<dbReference type="GO" id="GO:0033108">
    <property type="term" value="P:mitochondrial respiratory chain complex assembly"/>
    <property type="evidence" value="ECO:0007669"/>
    <property type="project" value="TreeGrafter"/>
</dbReference>
<comment type="catalytic activity">
    <reaction evidence="11">
        <text>A + NADH + H(+) = AH2 + NAD(+)</text>
        <dbReference type="Rhea" id="RHEA:11356"/>
        <dbReference type="ChEBI" id="CHEBI:13193"/>
        <dbReference type="ChEBI" id="CHEBI:15378"/>
        <dbReference type="ChEBI" id="CHEBI:17499"/>
        <dbReference type="ChEBI" id="CHEBI:57540"/>
        <dbReference type="ChEBI" id="CHEBI:57945"/>
    </reaction>
</comment>
<dbReference type="SUPFAM" id="SSF55424">
    <property type="entry name" value="FAD/NAD-linked reductases, dimerisation (C-terminal) domain"/>
    <property type="match status" value="1"/>
</dbReference>
<evidence type="ECO:0008006" key="16">
    <source>
        <dbReference type="Google" id="ProtNLM"/>
    </source>
</evidence>
<evidence type="ECO:0000256" key="4">
    <source>
        <dbReference type="ARBA" id="ARBA00022630"/>
    </source>
</evidence>
<feature type="domain" description="Mitochondrial apoptosis-inducing factor C-terminal" evidence="13">
    <location>
        <begin position="389"/>
        <end position="437"/>
    </location>
</feature>
<comment type="cofactor">
    <cofactor evidence="1">
        <name>FAD</name>
        <dbReference type="ChEBI" id="CHEBI:57692"/>
    </cofactor>
</comment>
<keyword evidence="9" id="KW-0520">NAD</keyword>
<dbReference type="PANTHER" id="PTHR43557:SF4">
    <property type="entry name" value="APOPTOSIS-INDUCING FACTOR 1, MITOCHONDRIAL"/>
    <property type="match status" value="1"/>
</dbReference>
<dbReference type="SUPFAM" id="SSF51905">
    <property type="entry name" value="FAD/NAD(P)-binding domain"/>
    <property type="match status" value="2"/>
</dbReference>
<evidence type="ECO:0000313" key="14">
    <source>
        <dbReference type="EMBL" id="EQC36409.1"/>
    </source>
</evidence>
<evidence type="ECO:0000256" key="9">
    <source>
        <dbReference type="ARBA" id="ARBA00023027"/>
    </source>
</evidence>
<comment type="similarity">
    <text evidence="3">Belongs to the FAD-dependent oxidoreductase family.</text>
</comment>
<feature type="domain" description="Mitochondrial apoptosis-inducing factor C-terminal" evidence="13">
    <location>
        <begin position="443"/>
        <end position="479"/>
    </location>
</feature>
<keyword evidence="4" id="KW-0285">Flavoprotein</keyword>
<keyword evidence="10" id="KW-0496">Mitochondrion</keyword>
<dbReference type="PANTHER" id="PTHR43557">
    <property type="entry name" value="APOPTOSIS-INDUCING FACTOR 1"/>
    <property type="match status" value="1"/>
</dbReference>
<dbReference type="InterPro" id="IPR016156">
    <property type="entry name" value="FAD/NAD-linked_Rdtase_dimer_sf"/>
</dbReference>
<dbReference type="InterPro" id="IPR036188">
    <property type="entry name" value="FAD/NAD-bd_sf"/>
</dbReference>
<dbReference type="GeneID" id="19946593"/>
<evidence type="ECO:0000256" key="6">
    <source>
        <dbReference type="ARBA" id="ARBA00022827"/>
    </source>
</evidence>
<name>T0QER7_SAPDV</name>
<dbReference type="OrthoDB" id="6029at2759"/>
<feature type="domain" description="FAD/NAD(P)-binding" evidence="12">
    <location>
        <begin position="59"/>
        <end position="386"/>
    </location>
</feature>
<evidence type="ECO:0000256" key="8">
    <source>
        <dbReference type="ARBA" id="ARBA00023002"/>
    </source>
</evidence>
<dbReference type="EMBL" id="JH767147">
    <property type="protein sequence ID" value="EQC36409.1"/>
    <property type="molecule type" value="Genomic_DNA"/>
</dbReference>
<evidence type="ECO:0000259" key="12">
    <source>
        <dbReference type="Pfam" id="PF07992"/>
    </source>
</evidence>
<dbReference type="Gene3D" id="3.30.390.30">
    <property type="match status" value="1"/>
</dbReference>
<dbReference type="GO" id="GO:0016174">
    <property type="term" value="F:NAD(P)H oxidase H2O2-forming activity"/>
    <property type="evidence" value="ECO:0007669"/>
    <property type="project" value="TreeGrafter"/>
</dbReference>
<evidence type="ECO:0000256" key="1">
    <source>
        <dbReference type="ARBA" id="ARBA00001974"/>
    </source>
</evidence>
<reference evidence="14 15" key="1">
    <citation type="submission" date="2012-04" db="EMBL/GenBank/DDBJ databases">
        <title>The Genome Sequence of Saprolegnia declina VS20.</title>
        <authorList>
            <consortium name="The Broad Institute Genome Sequencing Platform"/>
            <person name="Russ C."/>
            <person name="Nusbaum C."/>
            <person name="Tyler B."/>
            <person name="van West P."/>
            <person name="Dieguez-Uribeondo J."/>
            <person name="de Bruijn I."/>
            <person name="Tripathy S."/>
            <person name="Jiang R."/>
            <person name="Young S.K."/>
            <person name="Zeng Q."/>
            <person name="Gargeya S."/>
            <person name="Fitzgerald M."/>
            <person name="Haas B."/>
            <person name="Abouelleil A."/>
            <person name="Alvarado L."/>
            <person name="Arachchi H.M."/>
            <person name="Berlin A."/>
            <person name="Chapman S.B."/>
            <person name="Goldberg J."/>
            <person name="Griggs A."/>
            <person name="Gujja S."/>
            <person name="Hansen M."/>
            <person name="Howarth C."/>
            <person name="Imamovic A."/>
            <person name="Larimer J."/>
            <person name="McCowen C."/>
            <person name="Montmayeur A."/>
            <person name="Murphy C."/>
            <person name="Neiman D."/>
            <person name="Pearson M."/>
            <person name="Priest M."/>
            <person name="Roberts A."/>
            <person name="Saif S."/>
            <person name="Shea T."/>
            <person name="Sisk P."/>
            <person name="Sykes S."/>
            <person name="Wortman J."/>
            <person name="Nusbaum C."/>
            <person name="Birren B."/>
        </authorList>
    </citation>
    <scope>NUCLEOTIDE SEQUENCE [LARGE SCALE GENOMIC DNA]</scope>
    <source>
        <strain evidence="14 15">VS20</strain>
    </source>
</reference>
<gene>
    <name evidence="14" type="ORF">SDRG_05866</name>
</gene>
<dbReference type="InterPro" id="IPR050446">
    <property type="entry name" value="FAD-oxidoreductase/Apoptosis"/>
</dbReference>
<dbReference type="RefSeq" id="XP_008609830.1">
    <property type="nucleotide sequence ID" value="XM_008611608.1"/>
</dbReference>
<dbReference type="Proteomes" id="UP000030762">
    <property type="component" value="Unassembled WGS sequence"/>
</dbReference>
<sequence length="513" mass="55772">MLRGAFVGRRAAVALGAGLASGLCLQGGRSRNDERPPSIVIEQAEAAEATEGAVPRHYPYVILGACTAAHAAIEAILQQSPLADILMISEETHLPRLDATQDGPTSDAPLSDALMESYNEWRRYITPRLDDEHATPSVSLVLGMQNLHVDVEQKRITLPDNAQISYDKCLIATAGRPRPLYVLDSSKISYALRDKVNTVTTLSDFGALDRLSTRRAITSVTVVGGGFLGTEVAVALATDPRNSHLQVQQMFVDGQGPCARHVPAYLSAEITRRLQAYAHVDVHTHTLVTSIKPDIATGGVHLSCMGAATADVVTDYAVLASTQIEPDVECGQFDGLEIDALHGGIVVNAQLEAVRDLFVAGSVASYYDSFVGRRRVDRYDHAVNSGLVAGQNMVNATKKMYRHQPMFRSHMPGIHVTIEGIGDIDSRLQTLGVWLSPPKKFGADESYQRGLVYYLRANKIVGILLWNAPDLLESARDVMVHKPTYDHVQQLSKVISLGPDDWLRSIATDDDHA</sequence>
<comment type="subcellular location">
    <subcellularLocation>
        <location evidence="2">Mitochondrion</location>
    </subcellularLocation>
</comment>
<keyword evidence="6" id="KW-0274">FAD</keyword>
<evidence type="ECO:0000256" key="3">
    <source>
        <dbReference type="ARBA" id="ARBA00006442"/>
    </source>
</evidence>
<evidence type="ECO:0000256" key="2">
    <source>
        <dbReference type="ARBA" id="ARBA00004173"/>
    </source>
</evidence>
<keyword evidence="5" id="KW-0053">Apoptosis</keyword>
<dbReference type="SMART" id="SM01353">
    <property type="entry name" value="AIF_C"/>
    <property type="match status" value="1"/>
</dbReference>
<dbReference type="OMA" id="RSIFFEH"/>
<dbReference type="Pfam" id="PF07992">
    <property type="entry name" value="Pyr_redox_2"/>
    <property type="match status" value="1"/>
</dbReference>
<dbReference type="VEuPathDB" id="FungiDB:SDRG_05866"/>
<keyword evidence="15" id="KW-1185">Reference proteome</keyword>
<keyword evidence="7" id="KW-0809">Transit peptide</keyword>
<protein>
    <recommendedName>
        <fullName evidence="16">FAD/NAD(P)-binding domain-containing protein</fullName>
    </recommendedName>
</protein>
<dbReference type="GO" id="GO:0046983">
    <property type="term" value="F:protein dimerization activity"/>
    <property type="evidence" value="ECO:0007669"/>
    <property type="project" value="InterPro"/>
</dbReference>
<dbReference type="InterPro" id="IPR029324">
    <property type="entry name" value="AIF_C"/>
</dbReference>
<dbReference type="GO" id="GO:0012501">
    <property type="term" value="P:programmed cell death"/>
    <property type="evidence" value="ECO:0007669"/>
    <property type="project" value="TreeGrafter"/>
</dbReference>
<dbReference type="eggNOG" id="KOG1346">
    <property type="taxonomic scope" value="Eukaryota"/>
</dbReference>
<evidence type="ECO:0000259" key="13">
    <source>
        <dbReference type="Pfam" id="PF14721"/>
    </source>
</evidence>
<dbReference type="GO" id="GO:0005739">
    <property type="term" value="C:mitochondrion"/>
    <property type="evidence" value="ECO:0007669"/>
    <property type="project" value="UniProtKB-SubCell"/>
</dbReference>
<dbReference type="InParanoid" id="T0QER7"/>
<keyword evidence="8" id="KW-0560">Oxidoreductase</keyword>
<dbReference type="InterPro" id="IPR023753">
    <property type="entry name" value="FAD/NAD-binding_dom"/>
</dbReference>
<evidence type="ECO:0000256" key="7">
    <source>
        <dbReference type="ARBA" id="ARBA00022946"/>
    </source>
</evidence>
<evidence type="ECO:0000256" key="11">
    <source>
        <dbReference type="ARBA" id="ARBA00047786"/>
    </source>
</evidence>
<dbReference type="PRINTS" id="PR00368">
    <property type="entry name" value="FADPNR"/>
</dbReference>
<dbReference type="Gene3D" id="3.50.50.60">
    <property type="entry name" value="FAD/NAD(P)-binding domain"/>
    <property type="match status" value="2"/>
</dbReference>
<organism evidence="14 15">
    <name type="scientific">Saprolegnia diclina (strain VS20)</name>
    <dbReference type="NCBI Taxonomy" id="1156394"/>
    <lineage>
        <taxon>Eukaryota</taxon>
        <taxon>Sar</taxon>
        <taxon>Stramenopiles</taxon>
        <taxon>Oomycota</taxon>
        <taxon>Saprolegniomycetes</taxon>
        <taxon>Saprolegniales</taxon>
        <taxon>Saprolegniaceae</taxon>
        <taxon>Saprolegnia</taxon>
    </lineage>
</organism>
<dbReference type="STRING" id="1156394.T0QER7"/>
<dbReference type="AlphaFoldDB" id="T0QER7"/>
<dbReference type="GO" id="GO:0071949">
    <property type="term" value="F:FAD binding"/>
    <property type="evidence" value="ECO:0007669"/>
    <property type="project" value="TreeGrafter"/>
</dbReference>
<evidence type="ECO:0000256" key="5">
    <source>
        <dbReference type="ARBA" id="ARBA00022703"/>
    </source>
</evidence>
<evidence type="ECO:0000313" key="15">
    <source>
        <dbReference type="Proteomes" id="UP000030762"/>
    </source>
</evidence>
<proteinExistence type="inferred from homology"/>
<accession>T0QER7</accession>
<evidence type="ECO:0000256" key="10">
    <source>
        <dbReference type="ARBA" id="ARBA00023128"/>
    </source>
</evidence>